<dbReference type="Pfam" id="PF01436">
    <property type="entry name" value="NHL"/>
    <property type="match status" value="1"/>
</dbReference>
<evidence type="ECO:0000256" key="1">
    <source>
        <dbReference type="ARBA" id="ARBA00022737"/>
    </source>
</evidence>
<evidence type="ECO:0000313" key="5">
    <source>
        <dbReference type="Proteomes" id="UP000244896"/>
    </source>
</evidence>
<dbReference type="PANTHER" id="PTHR13833">
    <property type="match status" value="1"/>
</dbReference>
<feature type="compositionally biased region" description="Pro residues" evidence="3">
    <location>
        <begin position="179"/>
        <end position="203"/>
    </location>
</feature>
<dbReference type="OrthoDB" id="791543at2"/>
<dbReference type="RefSeq" id="WP_108826017.1">
    <property type="nucleotide sequence ID" value="NZ_CP023004.1"/>
</dbReference>
<sequence>MGLTASPDGTTLYGTAQNLGAIYAINLATHELTLVAGDFNQYGAADGAPDEARFASPAALVTDAAGNLYVTDAASNLIRKITADTRTVTTLAGAPWIKGSLDGSGTHAQLNTPAGITISDTGDIYVADTNNHTIRVLQIGPAIITQPTSQTVHAGSPAKLTVVASGAPTPAINGSATAPPSPVRPLPPTTSPKPPPPTPAPTP</sequence>
<feature type="region of interest" description="Disordered" evidence="3">
    <location>
        <begin position="165"/>
        <end position="203"/>
    </location>
</feature>
<dbReference type="AlphaFoldDB" id="A0A2U8E5D3"/>
<dbReference type="EMBL" id="CP023004">
    <property type="protein sequence ID" value="AWI10149.1"/>
    <property type="molecule type" value="Genomic_DNA"/>
</dbReference>
<dbReference type="InterPro" id="IPR011042">
    <property type="entry name" value="6-blade_b-propeller_TolB-like"/>
</dbReference>
<reference evidence="4 5" key="1">
    <citation type="journal article" date="2018" name="Syst. Appl. Microbiol.">
        <title>Ereboglobus luteus gen. nov. sp. nov. from cockroach guts, and new insights into the oxygen relationship of the genera Opitutus and Didymococcus (Verrucomicrobia: Opitutaceae).</title>
        <authorList>
            <person name="Tegtmeier D."/>
            <person name="Belitz A."/>
            <person name="Radek R."/>
            <person name="Heimerl T."/>
            <person name="Brune A."/>
        </authorList>
    </citation>
    <scope>NUCLEOTIDE SEQUENCE [LARGE SCALE GENOMIC DNA]</scope>
    <source>
        <strain evidence="4 5">Ho45</strain>
    </source>
</reference>
<dbReference type="KEGG" id="elut:CKA38_13575"/>
<proteinExistence type="predicted"/>
<evidence type="ECO:0000256" key="3">
    <source>
        <dbReference type="SAM" id="MobiDB-lite"/>
    </source>
</evidence>
<dbReference type="Proteomes" id="UP000244896">
    <property type="component" value="Chromosome"/>
</dbReference>
<dbReference type="PANTHER" id="PTHR13833:SF71">
    <property type="entry name" value="NHL DOMAIN-CONTAINING PROTEIN"/>
    <property type="match status" value="1"/>
</dbReference>
<evidence type="ECO:0008006" key="6">
    <source>
        <dbReference type="Google" id="ProtNLM"/>
    </source>
</evidence>
<gene>
    <name evidence="4" type="ORF">CKA38_13575</name>
</gene>
<name>A0A2U8E5D3_9BACT</name>
<accession>A0A2U8E5D3</accession>
<evidence type="ECO:0000313" key="4">
    <source>
        <dbReference type="EMBL" id="AWI10149.1"/>
    </source>
</evidence>
<evidence type="ECO:0000256" key="2">
    <source>
        <dbReference type="PROSITE-ProRule" id="PRU00504"/>
    </source>
</evidence>
<dbReference type="PROSITE" id="PS51125">
    <property type="entry name" value="NHL"/>
    <property type="match status" value="1"/>
</dbReference>
<protein>
    <recommendedName>
        <fullName evidence="6">SMP-30/Gluconolactonase/LRE-like region domain-containing protein</fullName>
    </recommendedName>
</protein>
<organism evidence="4 5">
    <name type="scientific">Ereboglobus luteus</name>
    <dbReference type="NCBI Taxonomy" id="1796921"/>
    <lineage>
        <taxon>Bacteria</taxon>
        <taxon>Pseudomonadati</taxon>
        <taxon>Verrucomicrobiota</taxon>
        <taxon>Opitutia</taxon>
        <taxon>Opitutales</taxon>
        <taxon>Opitutaceae</taxon>
        <taxon>Ereboglobus</taxon>
    </lineage>
</organism>
<dbReference type="InterPro" id="IPR001258">
    <property type="entry name" value="NHL_repeat"/>
</dbReference>
<feature type="repeat" description="NHL" evidence="2">
    <location>
        <begin position="109"/>
        <end position="140"/>
    </location>
</feature>
<dbReference type="Gene3D" id="2.120.10.30">
    <property type="entry name" value="TolB, C-terminal domain"/>
    <property type="match status" value="1"/>
</dbReference>
<keyword evidence="1" id="KW-0677">Repeat</keyword>
<keyword evidence="5" id="KW-1185">Reference proteome</keyword>
<dbReference type="SUPFAM" id="SSF101898">
    <property type="entry name" value="NHL repeat"/>
    <property type="match status" value="1"/>
</dbReference>